<dbReference type="Proteomes" id="UP000249464">
    <property type="component" value="Unassembled WGS sequence"/>
</dbReference>
<evidence type="ECO:0000313" key="1">
    <source>
        <dbReference type="EMBL" id="SGZ28650.1"/>
    </source>
</evidence>
<proteinExistence type="predicted"/>
<evidence type="ECO:0000313" key="2">
    <source>
        <dbReference type="Proteomes" id="UP000249464"/>
    </source>
</evidence>
<organism evidence="1 2">
    <name type="scientific">Microbotryum silenes-dioicae</name>
    <dbReference type="NCBI Taxonomy" id="796604"/>
    <lineage>
        <taxon>Eukaryota</taxon>
        <taxon>Fungi</taxon>
        <taxon>Dikarya</taxon>
        <taxon>Basidiomycota</taxon>
        <taxon>Pucciniomycotina</taxon>
        <taxon>Microbotryomycetes</taxon>
        <taxon>Microbotryales</taxon>
        <taxon>Microbotryaceae</taxon>
        <taxon>Microbotryum</taxon>
    </lineage>
</organism>
<protein>
    <submittedName>
        <fullName evidence="1">BQ5605_C027g10396 protein</fullName>
    </submittedName>
</protein>
<dbReference type="AlphaFoldDB" id="A0A2X0MS02"/>
<dbReference type="EMBL" id="FQNC01000089">
    <property type="protein sequence ID" value="SGZ28650.1"/>
    <property type="molecule type" value="Genomic_DNA"/>
</dbReference>
<accession>A0A2X0MS02</accession>
<reference evidence="1 2" key="1">
    <citation type="submission" date="2016-11" db="EMBL/GenBank/DDBJ databases">
        <authorList>
            <person name="Jaros S."/>
            <person name="Januszkiewicz K."/>
            <person name="Wedrychowicz H."/>
        </authorList>
    </citation>
    <scope>NUCLEOTIDE SEQUENCE [LARGE SCALE GENOMIC DNA]</scope>
</reference>
<keyword evidence="2" id="KW-1185">Reference proteome</keyword>
<name>A0A2X0MS02_9BASI</name>
<sequence length="142" mass="16362">MVAYSTFLEVWRVPVAYGTTNTCPFPFPNRVERCSFDDTSCCRSQRGPVCLPKRRRVGTLESAIVEGCYCSRLRRSGTMVGIHRGCVGRNQRCKVGRMWTRCWVPRLDVTKAAHSRLLSSGSSPWWCWSRTRRRAKRVTVTR</sequence>
<gene>
    <name evidence="1" type="primary">BQ5605_C027g10396</name>
    <name evidence="1" type="ORF">BQ5605_C027G10396</name>
</gene>